<comment type="function">
    <text evidence="8">Tubulin is the major constituent of microtubules, a cylinder consisting of laterally associated linear protofilaments composed of alpha- and beta-tubulin heterodimers. Microtubules grow by the addition of GTP-tubulin dimers to the microtubule end, where a stabilizing cap forms. Below the cap, tubulin dimers are in GDP-bound state, owing to GTPase activity of alpha-tubulin.</text>
</comment>
<dbReference type="AlphaFoldDB" id="X6P9Z1"/>
<evidence type="ECO:0000256" key="3">
    <source>
        <dbReference type="ARBA" id="ARBA00022701"/>
    </source>
</evidence>
<dbReference type="InterPro" id="IPR017975">
    <property type="entry name" value="Tubulin_CS"/>
</dbReference>
<dbReference type="GO" id="GO:0005525">
    <property type="term" value="F:GTP binding"/>
    <property type="evidence" value="ECO:0007669"/>
    <property type="project" value="UniProtKB-UniRule"/>
</dbReference>
<dbReference type="InterPro" id="IPR018316">
    <property type="entry name" value="Tubulin/FtsZ_2-layer-sand-dom"/>
</dbReference>
<evidence type="ECO:0000256" key="5">
    <source>
        <dbReference type="ARBA" id="ARBA00022801"/>
    </source>
</evidence>
<evidence type="ECO:0000256" key="6">
    <source>
        <dbReference type="ARBA" id="ARBA00023134"/>
    </source>
</evidence>
<dbReference type="InterPro" id="IPR008280">
    <property type="entry name" value="Tub_FtsZ_C"/>
</dbReference>
<evidence type="ECO:0000256" key="4">
    <source>
        <dbReference type="ARBA" id="ARBA00022741"/>
    </source>
</evidence>
<protein>
    <recommendedName>
        <fullName evidence="8">Tubulin alpha chain</fullName>
    </recommendedName>
</protein>
<comment type="catalytic activity">
    <reaction evidence="7">
        <text>GTP + H2O = GDP + phosphate + H(+)</text>
        <dbReference type="Rhea" id="RHEA:19669"/>
        <dbReference type="ChEBI" id="CHEBI:15377"/>
        <dbReference type="ChEBI" id="CHEBI:15378"/>
        <dbReference type="ChEBI" id="CHEBI:37565"/>
        <dbReference type="ChEBI" id="CHEBI:43474"/>
        <dbReference type="ChEBI" id="CHEBI:58189"/>
    </reaction>
    <physiologicalReaction direction="left-to-right" evidence="7">
        <dbReference type="Rhea" id="RHEA:19670"/>
    </physiologicalReaction>
</comment>
<dbReference type="Gene3D" id="1.10.287.600">
    <property type="entry name" value="Helix hairpin bin"/>
    <property type="match status" value="1"/>
</dbReference>
<gene>
    <name evidence="10" type="ORF">RFI_01702</name>
</gene>
<dbReference type="Pfam" id="PF00091">
    <property type="entry name" value="Tubulin"/>
    <property type="match status" value="1"/>
</dbReference>
<organism evidence="10 11">
    <name type="scientific">Reticulomyxa filosa</name>
    <dbReference type="NCBI Taxonomy" id="46433"/>
    <lineage>
        <taxon>Eukaryota</taxon>
        <taxon>Sar</taxon>
        <taxon>Rhizaria</taxon>
        <taxon>Retaria</taxon>
        <taxon>Foraminifera</taxon>
        <taxon>Monothalamids</taxon>
        <taxon>Reticulomyxidae</taxon>
        <taxon>Reticulomyxa</taxon>
    </lineage>
</organism>
<dbReference type="Gene3D" id="3.30.1330.20">
    <property type="entry name" value="Tubulin/FtsZ, C-terminal domain"/>
    <property type="match status" value="1"/>
</dbReference>
<sequence>IDLEPNVIDEAKNGPLKTILNFEYLLCGKEDAANNFARGYYTIGRQMIDKVSDSLRKLTDNCDHIMGFLIAHSIGGGTGSGLGALILEQLQKYYKRVPKIGFEIYPSPIVSTCVVEPYNVLLGNHWLLDYTNITFVLENAALYDICQKKLHIVKPDINNLNRLVAKMFSWMAQSCRLYQYTSIDLDEMQAKLVPFPQIHFMTTGMGPIVSKADVITAPNTVEDITDECFKPSNWFVQCTDFDPIKDKYMAILTQYRGNVTSKQAHLAHSWARQNGKCSLIEWCPTGFRYELDDTPVTILEADDMGPCDKTAFIIANNTSISRMFAKRIAQKFDYLYSQQAFVHWYLGEGMEQEQFLNARGDLGMLVRDYADILSEEPTDDLSEKDEDGDYW</sequence>
<evidence type="ECO:0000256" key="1">
    <source>
        <dbReference type="ARBA" id="ARBA00009636"/>
    </source>
</evidence>
<name>X6P9Z1_RETFI</name>
<dbReference type="InterPro" id="IPR036525">
    <property type="entry name" value="Tubulin/FtsZ_GTPase_sf"/>
</dbReference>
<comment type="subunit">
    <text evidence="8">Dimer of alpha and beta chains. A typical microtubule is a hollow water-filled tube with an outer diameter of 25 nm and an inner diameter of 15 nM. Alpha-beta heterodimers associate head-to-tail to form protofilaments running lengthwise along the microtubule wall with the beta-tubulin subunit facing the microtubule plus end conferring a structural polarity. Microtubules usually have 13 protofilaments but different protofilament numbers can be found in some organisms and specialized cells.</text>
</comment>
<evidence type="ECO:0000256" key="2">
    <source>
        <dbReference type="ARBA" id="ARBA00022490"/>
    </source>
</evidence>
<dbReference type="GO" id="GO:0016787">
    <property type="term" value="F:hydrolase activity"/>
    <property type="evidence" value="ECO:0007669"/>
    <property type="project" value="UniProtKB-KW"/>
</dbReference>
<dbReference type="GO" id="GO:0005200">
    <property type="term" value="F:structural constituent of cytoskeleton"/>
    <property type="evidence" value="ECO:0007669"/>
    <property type="project" value="InterPro"/>
</dbReference>
<dbReference type="InterPro" id="IPR037103">
    <property type="entry name" value="Tubulin/FtsZ-like_C"/>
</dbReference>
<dbReference type="GO" id="GO:0005874">
    <property type="term" value="C:microtubule"/>
    <property type="evidence" value="ECO:0007669"/>
    <property type="project" value="UniProtKB-KW"/>
</dbReference>
<dbReference type="InterPro" id="IPR002452">
    <property type="entry name" value="Alpha_tubulin"/>
</dbReference>
<reference evidence="10 11" key="1">
    <citation type="journal article" date="2013" name="Curr. Biol.">
        <title>The Genome of the Foraminiferan Reticulomyxa filosa.</title>
        <authorList>
            <person name="Glockner G."/>
            <person name="Hulsmann N."/>
            <person name="Schleicher M."/>
            <person name="Noegel A.A."/>
            <person name="Eichinger L."/>
            <person name="Gallinger C."/>
            <person name="Pawlowski J."/>
            <person name="Sierra R."/>
            <person name="Euteneuer U."/>
            <person name="Pillet L."/>
            <person name="Moustafa A."/>
            <person name="Platzer M."/>
            <person name="Groth M."/>
            <person name="Szafranski K."/>
            <person name="Schliwa M."/>
        </authorList>
    </citation>
    <scope>NUCLEOTIDE SEQUENCE [LARGE SCALE GENOMIC DNA]</scope>
</reference>
<feature type="domain" description="Tubulin/FtsZ GTPase" evidence="9">
    <location>
        <begin position="1"/>
        <end position="180"/>
    </location>
</feature>
<keyword evidence="6 8" id="KW-0342">GTP-binding</keyword>
<accession>X6P9Z1</accession>
<dbReference type="PANTHER" id="PTHR11588">
    <property type="entry name" value="TUBULIN"/>
    <property type="match status" value="1"/>
</dbReference>
<dbReference type="Proteomes" id="UP000023152">
    <property type="component" value="Unassembled WGS sequence"/>
</dbReference>
<evidence type="ECO:0000256" key="7">
    <source>
        <dbReference type="ARBA" id="ARBA00049117"/>
    </source>
</evidence>
<proteinExistence type="inferred from homology"/>
<keyword evidence="2" id="KW-0963">Cytoplasm</keyword>
<dbReference type="GO" id="GO:0007017">
    <property type="term" value="P:microtubule-based process"/>
    <property type="evidence" value="ECO:0007669"/>
    <property type="project" value="InterPro"/>
</dbReference>
<evidence type="ECO:0000256" key="8">
    <source>
        <dbReference type="RuleBase" id="RU000352"/>
    </source>
</evidence>
<dbReference type="SMART" id="SM00864">
    <property type="entry name" value="Tubulin"/>
    <property type="match status" value="1"/>
</dbReference>
<keyword evidence="4 8" id="KW-0547">Nucleotide-binding</keyword>
<keyword evidence="3 8" id="KW-0493">Microtubule</keyword>
<dbReference type="Gene3D" id="3.40.50.1440">
    <property type="entry name" value="Tubulin/FtsZ, GTPase domain"/>
    <property type="match status" value="1"/>
</dbReference>
<comment type="similarity">
    <text evidence="1 8">Belongs to the tubulin family.</text>
</comment>
<dbReference type="PRINTS" id="PR01161">
    <property type="entry name" value="TUBULIN"/>
</dbReference>
<evidence type="ECO:0000313" key="11">
    <source>
        <dbReference type="Proteomes" id="UP000023152"/>
    </source>
</evidence>
<dbReference type="PROSITE" id="PS00227">
    <property type="entry name" value="TUBULIN"/>
    <property type="match status" value="1"/>
</dbReference>
<keyword evidence="5" id="KW-0378">Hydrolase</keyword>
<evidence type="ECO:0000259" key="9">
    <source>
        <dbReference type="SMART" id="SM00864"/>
    </source>
</evidence>
<dbReference type="InterPro" id="IPR003008">
    <property type="entry name" value="Tubulin_FtsZ_GTPase"/>
</dbReference>
<dbReference type="InterPro" id="IPR000217">
    <property type="entry name" value="Tubulin"/>
</dbReference>
<comment type="caution">
    <text evidence="10">The sequence shown here is derived from an EMBL/GenBank/DDBJ whole genome shotgun (WGS) entry which is preliminary data.</text>
</comment>
<dbReference type="Pfam" id="PF03953">
    <property type="entry name" value="Tubulin_C"/>
    <property type="match status" value="1"/>
</dbReference>
<dbReference type="SUPFAM" id="SSF55307">
    <property type="entry name" value="Tubulin C-terminal domain-like"/>
    <property type="match status" value="1"/>
</dbReference>
<feature type="non-terminal residue" evidence="10">
    <location>
        <position position="1"/>
    </location>
</feature>
<dbReference type="EMBL" id="ASPP01001690">
    <property type="protein sequence ID" value="ETO35360.1"/>
    <property type="molecule type" value="Genomic_DNA"/>
</dbReference>
<dbReference type="PRINTS" id="PR01162">
    <property type="entry name" value="ALPHATUBULIN"/>
</dbReference>
<evidence type="ECO:0000313" key="10">
    <source>
        <dbReference type="EMBL" id="ETO35360.1"/>
    </source>
</evidence>
<dbReference type="SUPFAM" id="SSF52490">
    <property type="entry name" value="Tubulin nucleotide-binding domain-like"/>
    <property type="match status" value="1"/>
</dbReference>
<keyword evidence="11" id="KW-1185">Reference proteome</keyword>
<dbReference type="InterPro" id="IPR023123">
    <property type="entry name" value="Tubulin_C"/>
</dbReference>